<comment type="subunit">
    <text evidence="1">Homodimer; disulfide-linked.</text>
</comment>
<comment type="catalytic activity">
    <reaction evidence="1">
        <text>an L-aminoacyl-L-amino acid + H2O = 2 an L-alpha-amino acid</text>
        <dbReference type="Rhea" id="RHEA:48940"/>
        <dbReference type="ChEBI" id="CHEBI:15377"/>
        <dbReference type="ChEBI" id="CHEBI:59869"/>
        <dbReference type="ChEBI" id="CHEBI:77460"/>
        <dbReference type="EC" id="3.4.13.19"/>
    </reaction>
</comment>
<comment type="subcellular location">
    <subcellularLocation>
        <location evidence="1">Membrane</location>
        <topology evidence="1">Lipid-anchor</topology>
        <topology evidence="1">GPI-anchor</topology>
    </subcellularLocation>
</comment>
<name>A0A4U1EVS7_MONMO</name>
<evidence type="ECO:0000256" key="1">
    <source>
        <dbReference type="RuleBase" id="RU341113"/>
    </source>
</evidence>
<dbReference type="AlphaFoldDB" id="A0A4U1EVS7"/>
<dbReference type="InterPro" id="IPR032466">
    <property type="entry name" value="Metal_Hydrolase"/>
</dbReference>
<keyword evidence="1" id="KW-0472">Membrane</keyword>
<proteinExistence type="inferred from homology"/>
<dbReference type="GO" id="GO:0006508">
    <property type="term" value="P:proteolysis"/>
    <property type="evidence" value="ECO:0007669"/>
    <property type="project" value="UniProtKB-KW"/>
</dbReference>
<dbReference type="GO" id="GO:0070573">
    <property type="term" value="F:metallodipeptidase activity"/>
    <property type="evidence" value="ECO:0007669"/>
    <property type="project" value="InterPro"/>
</dbReference>
<comment type="caution">
    <text evidence="2">The sequence shown here is derived from an EMBL/GenBank/DDBJ whole genome shotgun (WGS) entry which is preliminary data.</text>
</comment>
<dbReference type="Proteomes" id="UP000308365">
    <property type="component" value="Unassembled WGS sequence"/>
</dbReference>
<dbReference type="Gene3D" id="3.20.20.140">
    <property type="entry name" value="Metal-dependent hydrolases"/>
    <property type="match status" value="2"/>
</dbReference>
<keyword evidence="1" id="KW-0336">GPI-anchor</keyword>
<sequence>LNNTRKLASLTGVEGGHSLDSSLSILHTFYALGVCYMTLTHTCNTPWAQSSAKGIHPFYSNVSRLTSFGELPGGCARTLEMFLMISCSFWLQKGESTEASHHPHPYPGSPTLLTFHPSDHFDHIRTVIGCKFIGIGRDYDGAGPFLQGLEDVSIYLVLTEELLGCGWSEEMLWGVLRGNVRRVFRQVEQVREENEGQSPLEGEFPDEQLGSSCRSVLPRLHQREDLAPDQKLTRAAVHGNPILSPKCSFSKSCPHMGPGLTVIAAFPVLIVWAW</sequence>
<dbReference type="Pfam" id="PF01244">
    <property type="entry name" value="Peptidase_M19"/>
    <property type="match status" value="2"/>
</dbReference>
<organism evidence="2 3">
    <name type="scientific">Monodon monoceros</name>
    <name type="common">Narwhal</name>
    <name type="synonym">Ceratodon monodon</name>
    <dbReference type="NCBI Taxonomy" id="40151"/>
    <lineage>
        <taxon>Eukaryota</taxon>
        <taxon>Metazoa</taxon>
        <taxon>Chordata</taxon>
        <taxon>Craniata</taxon>
        <taxon>Vertebrata</taxon>
        <taxon>Euteleostomi</taxon>
        <taxon>Mammalia</taxon>
        <taxon>Eutheria</taxon>
        <taxon>Laurasiatheria</taxon>
        <taxon>Artiodactyla</taxon>
        <taxon>Whippomorpha</taxon>
        <taxon>Cetacea</taxon>
        <taxon>Odontoceti</taxon>
        <taxon>Monodontidae</taxon>
        <taxon>Monodon</taxon>
    </lineage>
</organism>
<keyword evidence="1" id="KW-0479">Metal-binding</keyword>
<keyword evidence="1" id="KW-0224">Dipeptidase</keyword>
<keyword evidence="1" id="KW-0325">Glycoprotein</keyword>
<dbReference type="GO" id="GO:0046872">
    <property type="term" value="F:metal ion binding"/>
    <property type="evidence" value="ECO:0007669"/>
    <property type="project" value="UniProtKB-UniRule"/>
</dbReference>
<dbReference type="GO" id="GO:0098552">
    <property type="term" value="C:side of membrane"/>
    <property type="evidence" value="ECO:0007669"/>
    <property type="project" value="UniProtKB-KW"/>
</dbReference>
<keyword evidence="1" id="KW-0862">Zinc</keyword>
<evidence type="ECO:0000313" key="2">
    <source>
        <dbReference type="EMBL" id="TKC40467.1"/>
    </source>
</evidence>
<evidence type="ECO:0000313" key="3">
    <source>
        <dbReference type="Proteomes" id="UP000308365"/>
    </source>
</evidence>
<dbReference type="EC" id="3.4.13.19" evidence="1"/>
<reference evidence="3" key="1">
    <citation type="journal article" date="2019" name="IScience">
        <title>Narwhal Genome Reveals Long-Term Low Genetic Diversity despite Current Large Abundance Size.</title>
        <authorList>
            <person name="Westbury M.V."/>
            <person name="Petersen B."/>
            <person name="Garde E."/>
            <person name="Heide-Jorgensen M.P."/>
            <person name="Lorenzen E.D."/>
        </authorList>
    </citation>
    <scope>NUCLEOTIDE SEQUENCE [LARGE SCALE GENOMIC DNA]</scope>
</reference>
<accession>A0A4U1EVS7</accession>
<feature type="non-terminal residue" evidence="2">
    <location>
        <position position="1"/>
    </location>
</feature>
<dbReference type="InterPro" id="IPR008257">
    <property type="entry name" value="Pept_M19"/>
</dbReference>
<keyword evidence="1" id="KW-0645">Protease</keyword>
<keyword evidence="1" id="KW-0378">Hydrolase</keyword>
<keyword evidence="1" id="KW-0449">Lipoprotein</keyword>
<dbReference type="SUPFAM" id="SSF51556">
    <property type="entry name" value="Metallo-dependent hydrolases"/>
    <property type="match status" value="1"/>
</dbReference>
<gene>
    <name evidence="2" type="ORF">EI555_016740</name>
</gene>
<comment type="cofactor">
    <cofactor evidence="1">
        <name>Zn(2+)</name>
        <dbReference type="ChEBI" id="CHEBI:29105"/>
    </cofactor>
</comment>
<keyword evidence="1" id="KW-0482">Metalloprotease</keyword>
<protein>
    <recommendedName>
        <fullName evidence="1">Dipeptidase</fullName>
        <ecNumber evidence="1">3.4.13.19</ecNumber>
    </recommendedName>
</protein>
<dbReference type="EMBL" id="RWIC01000747">
    <property type="protein sequence ID" value="TKC40467.1"/>
    <property type="molecule type" value="Genomic_DNA"/>
</dbReference>
<keyword evidence="1" id="KW-1015">Disulfide bond</keyword>
<dbReference type="PANTHER" id="PTHR10443:SF9">
    <property type="entry name" value="DIPEPTIDASE 2"/>
    <property type="match status" value="1"/>
</dbReference>
<dbReference type="PANTHER" id="PTHR10443">
    <property type="entry name" value="MICROSOMAL DIPEPTIDASE"/>
    <property type="match status" value="1"/>
</dbReference>
<dbReference type="PROSITE" id="PS51365">
    <property type="entry name" value="RENAL_DIPEPTIDASE_2"/>
    <property type="match status" value="1"/>
</dbReference>
<comment type="similarity">
    <text evidence="1">Belongs to the metallo-dependent hydrolases superfamily. Peptidase M19 family.</text>
</comment>